<dbReference type="RefSeq" id="WP_110450793.1">
    <property type="nucleotide sequence ID" value="NZ_CP029479.1"/>
</dbReference>
<dbReference type="AlphaFoldDB" id="A0A2Z3HQZ5"/>
<evidence type="ECO:0000313" key="3">
    <source>
        <dbReference type="Proteomes" id="UP000247763"/>
    </source>
</evidence>
<feature type="transmembrane region" description="Helical" evidence="1">
    <location>
        <begin position="121"/>
        <end position="139"/>
    </location>
</feature>
<dbReference type="OrthoDB" id="7408924at2"/>
<keyword evidence="1" id="KW-1133">Transmembrane helix</keyword>
<feature type="transmembrane region" description="Helical" evidence="1">
    <location>
        <begin position="27"/>
        <end position="46"/>
    </location>
</feature>
<feature type="transmembrane region" description="Helical" evidence="1">
    <location>
        <begin position="90"/>
        <end position="109"/>
    </location>
</feature>
<dbReference type="Proteomes" id="UP000247763">
    <property type="component" value="Chromosome"/>
</dbReference>
<proteinExistence type="predicted"/>
<keyword evidence="3" id="KW-1185">Reference proteome</keyword>
<gene>
    <name evidence="2" type="ORF">HYN04_10960</name>
</gene>
<name>A0A2Z3HQZ5_9CAUL</name>
<evidence type="ECO:0000256" key="1">
    <source>
        <dbReference type="SAM" id="Phobius"/>
    </source>
</evidence>
<keyword evidence="1" id="KW-0472">Membrane</keyword>
<accession>A0A2Z3HQZ5</accession>
<keyword evidence="1" id="KW-0812">Transmembrane</keyword>
<dbReference type="KEGG" id="phb:HYN04_10960"/>
<reference evidence="3" key="1">
    <citation type="submission" date="2018-05" db="EMBL/GenBank/DDBJ databases">
        <title>Genome sequencing of Phenylobacterium sp. HYN0004.</title>
        <authorList>
            <person name="Yi H."/>
            <person name="Baek C."/>
        </authorList>
    </citation>
    <scope>NUCLEOTIDE SEQUENCE [LARGE SCALE GENOMIC DNA]</scope>
    <source>
        <strain evidence="3">HYN0004</strain>
    </source>
</reference>
<dbReference type="EMBL" id="CP029479">
    <property type="protein sequence ID" value="AWM78227.1"/>
    <property type="molecule type" value="Genomic_DNA"/>
</dbReference>
<sequence length="146" mass="15815">MTSPETPSPKVLTGEARLRQRSRRIRNIWITTLGAGLLFGVAVGVADKRFGAELPPLAFWAMMAALVVMTVVINVWYLQGVDEVEVQDNLWAAFAGLNAHTLIGVGWYSAAARGLAPTPDVLAVLLATFIITLLAYAGLKLRRRLG</sequence>
<evidence type="ECO:0000313" key="2">
    <source>
        <dbReference type="EMBL" id="AWM78227.1"/>
    </source>
</evidence>
<feature type="transmembrane region" description="Helical" evidence="1">
    <location>
        <begin position="58"/>
        <end position="78"/>
    </location>
</feature>
<organism evidence="2 3">
    <name type="scientific">Phenylobacterium parvum</name>
    <dbReference type="NCBI Taxonomy" id="2201350"/>
    <lineage>
        <taxon>Bacteria</taxon>
        <taxon>Pseudomonadati</taxon>
        <taxon>Pseudomonadota</taxon>
        <taxon>Alphaproteobacteria</taxon>
        <taxon>Caulobacterales</taxon>
        <taxon>Caulobacteraceae</taxon>
        <taxon>Phenylobacterium</taxon>
    </lineage>
</organism>
<protein>
    <submittedName>
        <fullName evidence="2">Uncharacterized protein</fullName>
    </submittedName>
</protein>